<reference evidence="1 2" key="1">
    <citation type="journal article" date="2017" name="Biotechnol. Biofuels">
        <title>Differential beta-glucosidase expression as a function of carbon source availability in Talaromyces amestolkiae: a genomic and proteomic approach.</title>
        <authorList>
            <person name="de Eugenio L.I."/>
            <person name="Mendez-Liter J.A."/>
            <person name="Nieto-Dominguez M."/>
            <person name="Alonso L."/>
            <person name="Gil-Munoz J."/>
            <person name="Barriuso J."/>
            <person name="Prieto A."/>
            <person name="Martinez M.J."/>
        </authorList>
    </citation>
    <scope>NUCLEOTIDE SEQUENCE [LARGE SCALE GENOMIC DNA]</scope>
    <source>
        <strain evidence="1 2">CIB</strain>
    </source>
</reference>
<organism evidence="1 2">
    <name type="scientific">Talaromyces amestolkiae</name>
    <dbReference type="NCBI Taxonomy" id="1196081"/>
    <lineage>
        <taxon>Eukaryota</taxon>
        <taxon>Fungi</taxon>
        <taxon>Dikarya</taxon>
        <taxon>Ascomycota</taxon>
        <taxon>Pezizomycotina</taxon>
        <taxon>Eurotiomycetes</taxon>
        <taxon>Eurotiomycetidae</taxon>
        <taxon>Eurotiales</taxon>
        <taxon>Trichocomaceae</taxon>
        <taxon>Talaromyces</taxon>
        <taxon>Talaromyces sect. Talaromyces</taxon>
    </lineage>
</organism>
<comment type="caution">
    <text evidence="1">The sequence shown here is derived from an EMBL/GenBank/DDBJ whole genome shotgun (WGS) entry which is preliminary data.</text>
</comment>
<accession>A0A364KS07</accession>
<evidence type="ECO:0000313" key="1">
    <source>
        <dbReference type="EMBL" id="RAO66336.1"/>
    </source>
</evidence>
<evidence type="ECO:0008006" key="3">
    <source>
        <dbReference type="Google" id="ProtNLM"/>
    </source>
</evidence>
<dbReference type="Gene3D" id="3.40.630.30">
    <property type="match status" value="1"/>
</dbReference>
<dbReference type="OrthoDB" id="410198at2759"/>
<dbReference type="GeneID" id="63791565"/>
<dbReference type="RefSeq" id="XP_040730853.1">
    <property type="nucleotide sequence ID" value="XM_040874484.1"/>
</dbReference>
<dbReference type="EMBL" id="MIKG01000003">
    <property type="protein sequence ID" value="RAO66336.1"/>
    <property type="molecule type" value="Genomic_DNA"/>
</dbReference>
<gene>
    <name evidence="1" type="ORF">BHQ10_002348</name>
</gene>
<proteinExistence type="predicted"/>
<sequence>MASVLTTTGGDEYVGRVAEVIAAAFSNSIFTAYLHRTSESTWPSTQVPIEILRPYFEKSIAHRVLHGAELVEAGNWAAVAVWVPPGISIPASGALDPRIHEYRDRFAEVKKEYMQDRQYWYLNLIGRHPDRTEPGVVRALIDPYLHRARAAGIPVWLEAISEHGRQVYEHLSFRTVAEVRLGVGKVNGNGELDKKGEGLVVFGMMAE</sequence>
<dbReference type="InterPro" id="IPR052523">
    <property type="entry name" value="Trichothecene_AcTrans"/>
</dbReference>
<dbReference type="SUPFAM" id="SSF55729">
    <property type="entry name" value="Acyl-CoA N-acyltransferases (Nat)"/>
    <property type="match status" value="1"/>
</dbReference>
<protein>
    <recommendedName>
        <fullName evidence="3">N-acetyltransferase domain-containing protein</fullName>
    </recommendedName>
</protein>
<dbReference type="PANTHER" id="PTHR42791:SF2">
    <property type="entry name" value="N-ACETYLTRANSFERASE DOMAIN-CONTAINING PROTEIN"/>
    <property type="match status" value="1"/>
</dbReference>
<keyword evidence="2" id="KW-1185">Reference proteome</keyword>
<dbReference type="PANTHER" id="PTHR42791">
    <property type="entry name" value="GNAT FAMILY ACETYLTRANSFERASE"/>
    <property type="match status" value="1"/>
</dbReference>
<dbReference type="AlphaFoldDB" id="A0A364KS07"/>
<name>A0A364KS07_TALAM</name>
<dbReference type="Proteomes" id="UP000249363">
    <property type="component" value="Unassembled WGS sequence"/>
</dbReference>
<dbReference type="InterPro" id="IPR016181">
    <property type="entry name" value="Acyl_CoA_acyltransferase"/>
</dbReference>
<evidence type="ECO:0000313" key="2">
    <source>
        <dbReference type="Proteomes" id="UP000249363"/>
    </source>
</evidence>
<dbReference type="STRING" id="1196081.A0A364KS07"/>